<dbReference type="Proteomes" id="UP000825729">
    <property type="component" value="Unassembled WGS sequence"/>
</dbReference>
<evidence type="ECO:0000256" key="3">
    <source>
        <dbReference type="ARBA" id="ARBA00022729"/>
    </source>
</evidence>
<dbReference type="EMBL" id="JAINDJ010000008">
    <property type="protein sequence ID" value="KAG9440465.1"/>
    <property type="molecule type" value="Genomic_DNA"/>
</dbReference>
<accession>A0AAV7DUX8</accession>
<evidence type="ECO:0000256" key="7">
    <source>
        <dbReference type="PROSITE-ProRule" id="PRU01240"/>
    </source>
</evidence>
<dbReference type="PANTHER" id="PTHR10795">
    <property type="entry name" value="PROPROTEIN CONVERTASE SUBTILISIN/KEXIN"/>
    <property type="match status" value="1"/>
</dbReference>
<dbReference type="InterPro" id="IPR036852">
    <property type="entry name" value="Peptidase_S8/S53_dom_sf"/>
</dbReference>
<dbReference type="InterPro" id="IPR010259">
    <property type="entry name" value="S8pro/Inhibitor_I9"/>
</dbReference>
<evidence type="ECO:0000256" key="4">
    <source>
        <dbReference type="ARBA" id="ARBA00022801"/>
    </source>
</evidence>
<proteinExistence type="inferred from homology"/>
<keyword evidence="3 9" id="KW-0732">Signal</keyword>
<feature type="region of interest" description="Disordered" evidence="8">
    <location>
        <begin position="192"/>
        <end position="214"/>
    </location>
</feature>
<dbReference type="GO" id="GO:0004252">
    <property type="term" value="F:serine-type endopeptidase activity"/>
    <property type="evidence" value="ECO:0007669"/>
    <property type="project" value="UniProtKB-UniRule"/>
</dbReference>
<dbReference type="InterPro" id="IPR034197">
    <property type="entry name" value="Peptidases_S8_3"/>
</dbReference>
<dbReference type="InterPro" id="IPR000209">
    <property type="entry name" value="Peptidase_S8/S53_dom"/>
</dbReference>
<dbReference type="SUPFAM" id="SSF52743">
    <property type="entry name" value="Subtilisin-like"/>
    <property type="match status" value="1"/>
</dbReference>
<feature type="signal peptide" evidence="9">
    <location>
        <begin position="1"/>
        <end position="27"/>
    </location>
</feature>
<dbReference type="Pfam" id="PF05922">
    <property type="entry name" value="Inhibitor_I9"/>
    <property type="match status" value="1"/>
</dbReference>
<gene>
    <name evidence="13" type="ORF">H6P81_020630</name>
</gene>
<organism evidence="13 14">
    <name type="scientific">Aristolochia fimbriata</name>
    <name type="common">White veined hardy Dutchman's pipe vine</name>
    <dbReference type="NCBI Taxonomy" id="158543"/>
    <lineage>
        <taxon>Eukaryota</taxon>
        <taxon>Viridiplantae</taxon>
        <taxon>Streptophyta</taxon>
        <taxon>Embryophyta</taxon>
        <taxon>Tracheophyta</taxon>
        <taxon>Spermatophyta</taxon>
        <taxon>Magnoliopsida</taxon>
        <taxon>Magnoliidae</taxon>
        <taxon>Piperales</taxon>
        <taxon>Aristolochiaceae</taxon>
        <taxon>Aristolochia</taxon>
    </lineage>
</organism>
<dbReference type="Pfam" id="PF17766">
    <property type="entry name" value="fn3_6"/>
    <property type="match status" value="1"/>
</dbReference>
<dbReference type="GO" id="GO:0006508">
    <property type="term" value="P:proteolysis"/>
    <property type="evidence" value="ECO:0007669"/>
    <property type="project" value="UniProtKB-KW"/>
</dbReference>
<dbReference type="InterPro" id="IPR015500">
    <property type="entry name" value="Peptidase_S8_subtilisin-rel"/>
</dbReference>
<dbReference type="Gene3D" id="2.60.40.2310">
    <property type="match status" value="1"/>
</dbReference>
<feature type="active site" description="Charge relay system" evidence="6 7">
    <location>
        <position position="144"/>
    </location>
</feature>
<dbReference type="InterPro" id="IPR041469">
    <property type="entry name" value="Subtilisin-like_FN3"/>
</dbReference>
<keyword evidence="2 7" id="KW-0645">Protease</keyword>
<dbReference type="Gene3D" id="3.40.50.200">
    <property type="entry name" value="Peptidase S8/S53 domain"/>
    <property type="match status" value="1"/>
</dbReference>
<keyword evidence="14" id="KW-1185">Reference proteome</keyword>
<evidence type="ECO:0000256" key="5">
    <source>
        <dbReference type="ARBA" id="ARBA00022825"/>
    </source>
</evidence>
<evidence type="ECO:0008006" key="15">
    <source>
        <dbReference type="Google" id="ProtNLM"/>
    </source>
</evidence>
<evidence type="ECO:0000313" key="14">
    <source>
        <dbReference type="Proteomes" id="UP000825729"/>
    </source>
</evidence>
<dbReference type="FunFam" id="3.30.70.80:FF:000002">
    <property type="entry name" value="Subtilisin-like protease SBT5.3"/>
    <property type="match status" value="1"/>
</dbReference>
<dbReference type="CDD" id="cd02120">
    <property type="entry name" value="PA_subtilisin_like"/>
    <property type="match status" value="1"/>
</dbReference>
<feature type="domain" description="Peptidase S8/S53" evidence="10">
    <location>
        <begin position="137"/>
        <end position="586"/>
    </location>
</feature>
<name>A0AAV7DUX8_ARIFI</name>
<feature type="domain" description="Inhibitor I9" evidence="11">
    <location>
        <begin position="34"/>
        <end position="112"/>
    </location>
</feature>
<evidence type="ECO:0000256" key="2">
    <source>
        <dbReference type="ARBA" id="ARBA00022670"/>
    </source>
</evidence>
<dbReference type="InterPro" id="IPR023828">
    <property type="entry name" value="Peptidase_S8_Ser-AS"/>
</dbReference>
<feature type="active site" description="Charge relay system" evidence="6 7">
    <location>
        <position position="535"/>
    </location>
</feature>
<dbReference type="PRINTS" id="PR00723">
    <property type="entry name" value="SUBTILISIN"/>
</dbReference>
<keyword evidence="4 7" id="KW-0378">Hydrolase</keyword>
<feature type="domain" description="Subtilisin-like protease fibronectin type-III" evidence="12">
    <location>
        <begin position="638"/>
        <end position="734"/>
    </location>
</feature>
<evidence type="ECO:0000313" key="13">
    <source>
        <dbReference type="EMBL" id="KAG9440465.1"/>
    </source>
</evidence>
<evidence type="ECO:0000256" key="9">
    <source>
        <dbReference type="SAM" id="SignalP"/>
    </source>
</evidence>
<evidence type="ECO:0000259" key="11">
    <source>
        <dbReference type="Pfam" id="PF05922"/>
    </source>
</evidence>
<dbReference type="AlphaFoldDB" id="A0AAV7DUX8"/>
<dbReference type="CDD" id="cd04852">
    <property type="entry name" value="Peptidases_S8_3"/>
    <property type="match status" value="1"/>
</dbReference>
<dbReference type="Gene3D" id="3.30.70.80">
    <property type="entry name" value="Peptidase S8 propeptide/proteinase inhibitor I9"/>
    <property type="match status" value="1"/>
</dbReference>
<feature type="active site" description="Charge relay system" evidence="6 7">
    <location>
        <position position="206"/>
    </location>
</feature>
<evidence type="ECO:0000256" key="1">
    <source>
        <dbReference type="ARBA" id="ARBA00011073"/>
    </source>
</evidence>
<evidence type="ECO:0000256" key="8">
    <source>
        <dbReference type="SAM" id="MobiDB-lite"/>
    </source>
</evidence>
<reference evidence="13 14" key="1">
    <citation type="submission" date="2021-07" db="EMBL/GenBank/DDBJ databases">
        <title>The Aristolochia fimbriata genome: insights into angiosperm evolution, floral development and chemical biosynthesis.</title>
        <authorList>
            <person name="Jiao Y."/>
        </authorList>
    </citation>
    <scope>NUCLEOTIDE SEQUENCE [LARGE SCALE GENOMIC DNA]</scope>
    <source>
        <strain evidence="13">IBCAS-2021</strain>
        <tissue evidence="13">Leaf</tissue>
    </source>
</reference>
<comment type="similarity">
    <text evidence="1 7">Belongs to the peptidase S8 family.</text>
</comment>
<dbReference type="InterPro" id="IPR037045">
    <property type="entry name" value="S8pro/Inhibitor_I9_sf"/>
</dbReference>
<feature type="chain" id="PRO_5043653034" description="Cucumisin" evidence="9">
    <location>
        <begin position="28"/>
        <end position="846"/>
    </location>
</feature>
<dbReference type="Gene3D" id="3.50.30.30">
    <property type="match status" value="1"/>
</dbReference>
<evidence type="ECO:0000256" key="6">
    <source>
        <dbReference type="PIRSR" id="PIRSR615500-1"/>
    </source>
</evidence>
<dbReference type="InterPro" id="IPR045051">
    <property type="entry name" value="SBT"/>
</dbReference>
<comment type="caution">
    <text evidence="13">The sequence shown here is derived from an EMBL/GenBank/DDBJ whole genome shotgun (WGS) entry which is preliminary data.</text>
</comment>
<evidence type="ECO:0000259" key="10">
    <source>
        <dbReference type="Pfam" id="PF00082"/>
    </source>
</evidence>
<evidence type="ECO:0000259" key="12">
    <source>
        <dbReference type="Pfam" id="PF17766"/>
    </source>
</evidence>
<sequence length="846" mass="90960">MAVMMKWSSSLLFSLLIALLLVPSALCQSDKKIHVVYMGARVEDGVPAVSSLHHNTMLENALGSTAAVEESLIYSYKSFNGFAAKLTDEEAARFAGMEGVVSVIPNRVFKLHTTRSWDFMGLPRMQKSGGSSGNQGDIIVALLDTGVWPESESFGDEGFGPPPAKWKGSCAANFTCNNKLIGARYYHSEGTISDPDVSSPRDSEGHGSHTASTAAGREVSGASFYGLGEGVARGAVPGARIAMYKVCWSDGCYLADILAAFDDAIADGVDVISVSLGFDSPLDYFDDPIAIGSFHAMKHGILTSNSAGNSGPGPRTISNITPWTVSVAASSIDRTFFANVVLGNGRTLTGISINGFVMNGTYPLIYAGNAANVSAGIGPETSKYCHVDTLNKDKVRGKIVICDTTVAGSSIVEADGAGYIMSDRDASTIFFDNAFSYPLPATVIGLDDAAAAIAYSQSTENPFATIVSETWRDITAPRVVSFSSRGPSLLGGDILKPDITAPGVSILAAWSPMSSPSVDAEDPRRVNYNIISGTSMSCPHVSGAAAYVKAHRPTWSPSAIKSALMTTAAAMDRRKNYDAEFAYGAGHIDPVKAVDPGLVYEAFEQDYVDYLCSHGYNGTNLRLVTGDSSACTRRRAMDLNYPSFSLPVQDGHKVEKTFYRTVTNVAGKSTYRVKVNAPAGIEVAVQPAELSFAAAGERRSFRVAVKGGAISQTIISAEIVWTDGTHVVRSPLVVYTRWRELIVSVIPNKMYQLHTTRSWDFMGLSLTRSVRCPGRHHRRRHRFRFSSTSTESIFHGRLPEQKLIFAQGGPCRTHQEERSPVKLSTDRVSNMGNRGYLCVRTANIME</sequence>
<dbReference type="FunFam" id="3.40.50.200:FF:000006">
    <property type="entry name" value="Subtilisin-like protease SBT1.5"/>
    <property type="match status" value="1"/>
</dbReference>
<dbReference type="PROSITE" id="PS00138">
    <property type="entry name" value="SUBTILASE_SER"/>
    <property type="match status" value="1"/>
</dbReference>
<dbReference type="Pfam" id="PF00082">
    <property type="entry name" value="Peptidase_S8"/>
    <property type="match status" value="1"/>
</dbReference>
<keyword evidence="5 7" id="KW-0720">Serine protease</keyword>
<protein>
    <recommendedName>
        <fullName evidence="15">Cucumisin</fullName>
    </recommendedName>
</protein>
<dbReference type="PROSITE" id="PS51892">
    <property type="entry name" value="SUBTILASE"/>
    <property type="match status" value="1"/>
</dbReference>